<name>A0A2H0XY55_UNCSA</name>
<dbReference type="Proteomes" id="UP000231343">
    <property type="component" value="Unassembled WGS sequence"/>
</dbReference>
<evidence type="ECO:0000313" key="1">
    <source>
        <dbReference type="EMBL" id="PIS29078.1"/>
    </source>
</evidence>
<proteinExistence type="predicted"/>
<sequence length="78" mass="8749">MRALLNFSVATRATRLVADRAMIPSREVALAVVFVMGRVPKMEYDITRQPLLITVRSAVGEFRLAVHVVRSKRVQLGI</sequence>
<evidence type="ECO:0000313" key="2">
    <source>
        <dbReference type="Proteomes" id="UP000231343"/>
    </source>
</evidence>
<dbReference type="EMBL" id="PEYM01000103">
    <property type="protein sequence ID" value="PIS29078.1"/>
    <property type="molecule type" value="Genomic_DNA"/>
</dbReference>
<accession>A0A2H0XY55</accession>
<dbReference type="AlphaFoldDB" id="A0A2H0XY55"/>
<organism evidence="1 2">
    <name type="scientific">Candidatus Saganbacteria bacterium CG08_land_8_20_14_0_20_45_16</name>
    <dbReference type="NCBI Taxonomy" id="2014293"/>
    <lineage>
        <taxon>Bacteria</taxon>
        <taxon>Bacillati</taxon>
        <taxon>Saganbacteria</taxon>
    </lineage>
</organism>
<protein>
    <submittedName>
        <fullName evidence="1">Uncharacterized protein</fullName>
    </submittedName>
</protein>
<comment type="caution">
    <text evidence="1">The sequence shown here is derived from an EMBL/GenBank/DDBJ whole genome shotgun (WGS) entry which is preliminary data.</text>
</comment>
<gene>
    <name evidence="1" type="ORF">COT42_06235</name>
</gene>
<reference evidence="1 2" key="1">
    <citation type="submission" date="2017-09" db="EMBL/GenBank/DDBJ databases">
        <title>Depth-based differentiation of microbial function through sediment-hosted aquifers and enrichment of novel symbionts in the deep terrestrial subsurface.</title>
        <authorList>
            <person name="Probst A.J."/>
            <person name="Ladd B."/>
            <person name="Jarett J.K."/>
            <person name="Geller-Mcgrath D.E."/>
            <person name="Sieber C.M."/>
            <person name="Emerson J.B."/>
            <person name="Anantharaman K."/>
            <person name="Thomas B.C."/>
            <person name="Malmstrom R."/>
            <person name="Stieglmeier M."/>
            <person name="Klingl A."/>
            <person name="Woyke T."/>
            <person name="Ryan C.M."/>
            <person name="Banfield J.F."/>
        </authorList>
    </citation>
    <scope>NUCLEOTIDE SEQUENCE [LARGE SCALE GENOMIC DNA]</scope>
    <source>
        <strain evidence="1">CG08_land_8_20_14_0_20_45_16</strain>
    </source>
</reference>